<dbReference type="Proteomes" id="UP000887580">
    <property type="component" value="Unplaced"/>
</dbReference>
<dbReference type="WBParaSite" id="PS1159_v2.g22201.t1">
    <property type="protein sequence ID" value="PS1159_v2.g22201.t1"/>
    <property type="gene ID" value="PS1159_v2.g22201"/>
</dbReference>
<accession>A0AC35FYI1</accession>
<evidence type="ECO:0000313" key="1">
    <source>
        <dbReference type="Proteomes" id="UP000887580"/>
    </source>
</evidence>
<protein>
    <submittedName>
        <fullName evidence="2">Uncharacterized protein</fullName>
    </submittedName>
</protein>
<name>A0AC35FYI1_9BILA</name>
<sequence>MWCICFPLKRYNDDFVSPSYRTSIFDDTNPDDHCTKTIYKVVKKAIEEYNRQSANACYYFIAKINRAHTPTVGIWARIEVTIGLTTIKKNKIPQKFVIFPSSFEADKSLREDIVIRYHWPIEYAILPIEKEVTFQQPPHERIRDKNRLKYLSKCILYNCQPDYQYKFLLKNHFCFLCLINHAKIII</sequence>
<evidence type="ECO:0000313" key="2">
    <source>
        <dbReference type="WBParaSite" id="PS1159_v2.g22201.t1"/>
    </source>
</evidence>
<reference evidence="2" key="1">
    <citation type="submission" date="2022-11" db="UniProtKB">
        <authorList>
            <consortium name="WormBaseParasite"/>
        </authorList>
    </citation>
    <scope>IDENTIFICATION</scope>
</reference>
<proteinExistence type="predicted"/>
<organism evidence="1 2">
    <name type="scientific">Panagrolaimus sp. PS1159</name>
    <dbReference type="NCBI Taxonomy" id="55785"/>
    <lineage>
        <taxon>Eukaryota</taxon>
        <taxon>Metazoa</taxon>
        <taxon>Ecdysozoa</taxon>
        <taxon>Nematoda</taxon>
        <taxon>Chromadorea</taxon>
        <taxon>Rhabditida</taxon>
        <taxon>Tylenchina</taxon>
        <taxon>Panagrolaimomorpha</taxon>
        <taxon>Panagrolaimoidea</taxon>
        <taxon>Panagrolaimidae</taxon>
        <taxon>Panagrolaimus</taxon>
    </lineage>
</organism>